<gene>
    <name evidence="2" type="ORF">Sradi_7112300</name>
</gene>
<sequence>MRIKINKKRPRIKINRRKGNGKGTGTEEYIPAEAMTAEAMSQCALDLDLIPDIMVRLPVKSLLRFRGVCKFGWWFISSPVFMKMHFDRFCADPNNEWFIIECLSPLLHHTFTVFNIESEEPPRELVPPSPASFYEMHLVGSCYGMVCLASDDDGIVLWNPALNMWKFVEVSHVSPEWVSYGFGYDSKASDFKVVRILYLMGRKHKKMWEKYRTRGYKITVQVYSANSNSWTTLKVDFLYKVSPNRNDVILHGNPYWLATIHGNEAVMYLVWFDVSESAFKTVSLSSLNLEKEATVDFVDFNGDLAAIVHDESDEGEFKTIDFWVYDNVELMWRHNYNPRAIDREVDFVCFSKNGKWLDSSHLETCLCLIQRLDL</sequence>
<dbReference type="EMBL" id="JACGWJ010000826">
    <property type="protein sequence ID" value="KAL0287998.1"/>
    <property type="molecule type" value="Genomic_DNA"/>
</dbReference>
<dbReference type="InterPro" id="IPR017451">
    <property type="entry name" value="F-box-assoc_interact_dom"/>
</dbReference>
<dbReference type="AlphaFoldDB" id="A0AAW2J1L9"/>
<dbReference type="InterPro" id="IPR006527">
    <property type="entry name" value="F-box-assoc_dom_typ1"/>
</dbReference>
<evidence type="ECO:0000259" key="1">
    <source>
        <dbReference type="Pfam" id="PF07734"/>
    </source>
</evidence>
<dbReference type="InterPro" id="IPR036047">
    <property type="entry name" value="F-box-like_dom_sf"/>
</dbReference>
<dbReference type="SUPFAM" id="SSF81383">
    <property type="entry name" value="F-box domain"/>
    <property type="match status" value="1"/>
</dbReference>
<reference evidence="2" key="2">
    <citation type="journal article" date="2024" name="Plant">
        <title>Genomic evolution and insights into agronomic trait innovations of Sesamum species.</title>
        <authorList>
            <person name="Miao H."/>
            <person name="Wang L."/>
            <person name="Qu L."/>
            <person name="Liu H."/>
            <person name="Sun Y."/>
            <person name="Le M."/>
            <person name="Wang Q."/>
            <person name="Wei S."/>
            <person name="Zheng Y."/>
            <person name="Lin W."/>
            <person name="Duan Y."/>
            <person name="Cao H."/>
            <person name="Xiong S."/>
            <person name="Wang X."/>
            <person name="Wei L."/>
            <person name="Li C."/>
            <person name="Ma Q."/>
            <person name="Ju M."/>
            <person name="Zhao R."/>
            <person name="Li G."/>
            <person name="Mu C."/>
            <person name="Tian Q."/>
            <person name="Mei H."/>
            <person name="Zhang T."/>
            <person name="Gao T."/>
            <person name="Zhang H."/>
        </authorList>
    </citation>
    <scope>NUCLEOTIDE SEQUENCE</scope>
    <source>
        <strain evidence="2">G02</strain>
    </source>
</reference>
<protein>
    <submittedName>
        <fullName evidence="2">F-box/kelch-repeat protein</fullName>
    </submittedName>
</protein>
<proteinExistence type="predicted"/>
<dbReference type="PANTHER" id="PTHR31672:SF13">
    <property type="entry name" value="F-BOX PROTEIN CPR30-LIKE"/>
    <property type="match status" value="1"/>
</dbReference>
<reference evidence="2" key="1">
    <citation type="submission" date="2020-06" db="EMBL/GenBank/DDBJ databases">
        <authorList>
            <person name="Li T."/>
            <person name="Hu X."/>
            <person name="Zhang T."/>
            <person name="Song X."/>
            <person name="Zhang H."/>
            <person name="Dai N."/>
            <person name="Sheng W."/>
            <person name="Hou X."/>
            <person name="Wei L."/>
        </authorList>
    </citation>
    <scope>NUCLEOTIDE SEQUENCE</scope>
    <source>
        <strain evidence="2">G02</strain>
        <tissue evidence="2">Leaf</tissue>
    </source>
</reference>
<dbReference type="NCBIfam" id="TIGR01640">
    <property type="entry name" value="F_box_assoc_1"/>
    <property type="match status" value="1"/>
</dbReference>
<dbReference type="Pfam" id="PF07734">
    <property type="entry name" value="FBA_1"/>
    <property type="match status" value="1"/>
</dbReference>
<feature type="domain" description="F-box associated beta-propeller type 1" evidence="1">
    <location>
        <begin position="123"/>
        <end position="337"/>
    </location>
</feature>
<accession>A0AAW2J1L9</accession>
<organism evidence="2">
    <name type="scientific">Sesamum radiatum</name>
    <name type="common">Black benniseed</name>
    <dbReference type="NCBI Taxonomy" id="300843"/>
    <lineage>
        <taxon>Eukaryota</taxon>
        <taxon>Viridiplantae</taxon>
        <taxon>Streptophyta</taxon>
        <taxon>Embryophyta</taxon>
        <taxon>Tracheophyta</taxon>
        <taxon>Spermatophyta</taxon>
        <taxon>Magnoliopsida</taxon>
        <taxon>eudicotyledons</taxon>
        <taxon>Gunneridae</taxon>
        <taxon>Pentapetalae</taxon>
        <taxon>asterids</taxon>
        <taxon>lamiids</taxon>
        <taxon>Lamiales</taxon>
        <taxon>Pedaliaceae</taxon>
        <taxon>Sesamum</taxon>
    </lineage>
</organism>
<comment type="caution">
    <text evidence="2">The sequence shown here is derived from an EMBL/GenBank/DDBJ whole genome shotgun (WGS) entry which is preliminary data.</text>
</comment>
<evidence type="ECO:0000313" key="2">
    <source>
        <dbReference type="EMBL" id="KAL0287998.1"/>
    </source>
</evidence>
<dbReference type="PANTHER" id="PTHR31672">
    <property type="entry name" value="BNACNNG10540D PROTEIN"/>
    <property type="match status" value="1"/>
</dbReference>
<dbReference type="InterPro" id="IPR050796">
    <property type="entry name" value="SCF_F-box_component"/>
</dbReference>
<name>A0AAW2J1L9_SESRA</name>